<name>A0A1L7X0E1_9HELO</name>
<evidence type="ECO:0008006" key="3">
    <source>
        <dbReference type="Google" id="ProtNLM"/>
    </source>
</evidence>
<evidence type="ECO:0000313" key="2">
    <source>
        <dbReference type="Proteomes" id="UP000184330"/>
    </source>
</evidence>
<gene>
    <name evidence="1" type="ORF">PAC_08380</name>
</gene>
<dbReference type="EMBL" id="FJOG01000012">
    <property type="protein sequence ID" value="CZR58488.1"/>
    <property type="molecule type" value="Genomic_DNA"/>
</dbReference>
<keyword evidence="2" id="KW-1185">Reference proteome</keyword>
<sequence>MPRCNYPGPACWCGLPHRFRHQIINKAYIQAEVADPKYWVWGTRGTEMITFEVGTEKQLFTLRMNYVCHYSQVLKVMFDSVYAGHGSKMRLPDFSGEAFHMFQVWLYSQNLHGLMKNKGDDLHDALADMLMLPRLQNNAMNILMHVHFDHTSILSLNAFGKFYEQTNEKSMLCYFLYWALANTIQKGGIAFPELWKLADEGNIPWSMIYDTFNDVADETRHDEYVPSPERVSPTNFLNVLLTLAHRLAKFLKEVLTEISMNSIPEILVSKSRGLVLWEEWTCPSEQVPEADLALPGTLWTSWTSTAEEVDATLSMDKGKADHKSTAEDIPNQEGPENFTLPDTVWELWTSEDDVRLKRELDRLWTEAADGIIIIESLANFFERMIKEWRNTIFEWYGYFLDEDGPVTWNKVLAHESIPRSQRQAAAQRTTGSFR</sequence>
<dbReference type="Gene3D" id="3.30.710.10">
    <property type="entry name" value="Potassium Channel Kv1.1, Chain A"/>
    <property type="match status" value="1"/>
</dbReference>
<reference evidence="1 2" key="1">
    <citation type="submission" date="2016-03" db="EMBL/GenBank/DDBJ databases">
        <authorList>
            <person name="Ploux O."/>
        </authorList>
    </citation>
    <scope>NUCLEOTIDE SEQUENCE [LARGE SCALE GENOMIC DNA]</scope>
    <source>
        <strain evidence="1 2">UAMH 11012</strain>
    </source>
</reference>
<proteinExistence type="predicted"/>
<protein>
    <recommendedName>
        <fullName evidence="3">BTB domain-containing protein</fullName>
    </recommendedName>
</protein>
<evidence type="ECO:0000313" key="1">
    <source>
        <dbReference type="EMBL" id="CZR58488.1"/>
    </source>
</evidence>
<dbReference type="AlphaFoldDB" id="A0A1L7X0E1"/>
<organism evidence="1 2">
    <name type="scientific">Phialocephala subalpina</name>
    <dbReference type="NCBI Taxonomy" id="576137"/>
    <lineage>
        <taxon>Eukaryota</taxon>
        <taxon>Fungi</taxon>
        <taxon>Dikarya</taxon>
        <taxon>Ascomycota</taxon>
        <taxon>Pezizomycotina</taxon>
        <taxon>Leotiomycetes</taxon>
        <taxon>Helotiales</taxon>
        <taxon>Mollisiaceae</taxon>
        <taxon>Phialocephala</taxon>
        <taxon>Phialocephala fortinii species complex</taxon>
    </lineage>
</organism>
<dbReference type="InterPro" id="IPR011333">
    <property type="entry name" value="SKP1/BTB/POZ_sf"/>
</dbReference>
<dbReference type="Proteomes" id="UP000184330">
    <property type="component" value="Unassembled WGS sequence"/>
</dbReference>
<accession>A0A1L7X0E1</accession>